<dbReference type="GO" id="GO:0006508">
    <property type="term" value="P:proteolysis"/>
    <property type="evidence" value="ECO:0007669"/>
    <property type="project" value="InterPro"/>
</dbReference>
<gene>
    <name evidence="3" type="ORF">CNX70_13490</name>
</gene>
<dbReference type="Pfam" id="PF00574">
    <property type="entry name" value="CLP_protease"/>
    <property type="match status" value="1"/>
</dbReference>
<dbReference type="Proteomes" id="UP000218437">
    <property type="component" value="Chromosome"/>
</dbReference>
<keyword evidence="2" id="KW-1133">Transmembrane helix</keyword>
<reference evidence="3 4" key="1">
    <citation type="submission" date="2017-09" db="EMBL/GenBank/DDBJ databases">
        <title>Complete genome sequence of Janthinobacterium svalbardensis PAMC 27463.</title>
        <authorList>
            <person name="Cho Y.-J."/>
            <person name="Cho A."/>
            <person name="Kim O.-S."/>
            <person name="Lee J.-I."/>
        </authorList>
    </citation>
    <scope>NUCLEOTIDE SEQUENCE [LARGE SCALE GENOMIC DNA]</scope>
    <source>
        <strain evidence="3 4">PAMC 27463</strain>
    </source>
</reference>
<dbReference type="EMBL" id="CP023422">
    <property type="protein sequence ID" value="ATD61063.1"/>
    <property type="molecule type" value="Genomic_DNA"/>
</dbReference>
<keyword evidence="4" id="KW-1185">Reference proteome</keyword>
<dbReference type="KEGG" id="jsv:CNX70_13490"/>
<sequence length="208" mass="23006">MDYDEVLAFLRVAAMNTTQSGTQHETQNNTEQHGYFTLSGDVNSDMVRRVFNAVADITEDKLTAAHILIQSNGGYVSDGICLYNFLSKLPFDIITYNAGAVASIAVTLFLSGRHRHASDTARFMVHKSHATASPGSRPDALSIIVEGLRADDMRTERILRGQVNLTDEQWQVHAYSDLHLTADQALEVGMIEAIRDFAPPRGKRLTNI</sequence>
<comment type="similarity">
    <text evidence="1">Belongs to the peptidase S14 family.</text>
</comment>
<keyword evidence="2" id="KW-0472">Membrane</keyword>
<evidence type="ECO:0000313" key="4">
    <source>
        <dbReference type="Proteomes" id="UP000218437"/>
    </source>
</evidence>
<feature type="transmembrane region" description="Helical" evidence="2">
    <location>
        <begin position="93"/>
        <end position="112"/>
    </location>
</feature>
<evidence type="ECO:0000313" key="3">
    <source>
        <dbReference type="EMBL" id="ATD61063.1"/>
    </source>
</evidence>
<name>A0A290WW13_9BURK</name>
<dbReference type="AlphaFoldDB" id="A0A290WW13"/>
<dbReference type="GO" id="GO:0004252">
    <property type="term" value="F:serine-type endopeptidase activity"/>
    <property type="evidence" value="ECO:0007669"/>
    <property type="project" value="InterPro"/>
</dbReference>
<proteinExistence type="inferred from homology"/>
<evidence type="ECO:0000256" key="2">
    <source>
        <dbReference type="SAM" id="Phobius"/>
    </source>
</evidence>
<protein>
    <submittedName>
        <fullName evidence="3">Peptidase S14</fullName>
    </submittedName>
</protein>
<evidence type="ECO:0000256" key="1">
    <source>
        <dbReference type="ARBA" id="ARBA00007039"/>
    </source>
</evidence>
<dbReference type="GO" id="GO:0004176">
    <property type="term" value="F:ATP-dependent peptidase activity"/>
    <property type="evidence" value="ECO:0007669"/>
    <property type="project" value="InterPro"/>
</dbReference>
<dbReference type="InterPro" id="IPR001907">
    <property type="entry name" value="ClpP"/>
</dbReference>
<dbReference type="InterPro" id="IPR023562">
    <property type="entry name" value="ClpP/TepA"/>
</dbReference>
<dbReference type="InterPro" id="IPR029045">
    <property type="entry name" value="ClpP/crotonase-like_dom_sf"/>
</dbReference>
<keyword evidence="2" id="KW-0812">Transmembrane</keyword>
<dbReference type="Gene3D" id="3.90.226.10">
    <property type="entry name" value="2-enoyl-CoA Hydratase, Chain A, domain 1"/>
    <property type="match status" value="1"/>
</dbReference>
<dbReference type="PRINTS" id="PR00127">
    <property type="entry name" value="CLPPROTEASEP"/>
</dbReference>
<dbReference type="SUPFAM" id="SSF52096">
    <property type="entry name" value="ClpP/crotonase"/>
    <property type="match status" value="1"/>
</dbReference>
<organism evidence="3 4">
    <name type="scientific">Janthinobacterium svalbardensis</name>
    <dbReference type="NCBI Taxonomy" id="368607"/>
    <lineage>
        <taxon>Bacteria</taxon>
        <taxon>Pseudomonadati</taxon>
        <taxon>Pseudomonadota</taxon>
        <taxon>Betaproteobacteria</taxon>
        <taxon>Burkholderiales</taxon>
        <taxon>Oxalobacteraceae</taxon>
        <taxon>Janthinobacterium</taxon>
    </lineage>
</organism>
<accession>A0A290WW13</accession>